<dbReference type="InterPro" id="IPR000683">
    <property type="entry name" value="Gfo/Idh/MocA-like_OxRdtase_N"/>
</dbReference>
<organism evidence="3 4">
    <name type="scientific">Microbispora corallina</name>
    <dbReference type="NCBI Taxonomy" id="83302"/>
    <lineage>
        <taxon>Bacteria</taxon>
        <taxon>Bacillati</taxon>
        <taxon>Actinomycetota</taxon>
        <taxon>Actinomycetes</taxon>
        <taxon>Streptosporangiales</taxon>
        <taxon>Streptosporangiaceae</taxon>
        <taxon>Microbispora</taxon>
    </lineage>
</organism>
<proteinExistence type="predicted"/>
<evidence type="ECO:0000259" key="2">
    <source>
        <dbReference type="Pfam" id="PF01408"/>
    </source>
</evidence>
<sequence length="279" mass="30225">MLAAGPQTRLAGVWSRRPERAREVAARFAVPAFADYDLLLDACEAVAFAVPPEVQVSMAVRAARAGRALLLEKPLAPDLAGATALAEAVDAAGVPTQLMLTRRYRPQVREFLDRARRFRARGAQARHLTDELFSAAYATPWRRRQGVLDDFGFHALDLLDAALGTVKDVMAVGDPHGYMALTCVHEGEGAVSQLALCGSIGSPHGHHKTMELYGREGALVLDFRELADDSAPTRENVRSEFAATVRSGVPHTVDVHHGLHLQRLLEQARSQLRGVGDGS</sequence>
<name>A0ABQ4FVG4_9ACTN</name>
<comment type="caution">
    <text evidence="3">The sequence shown here is derived from an EMBL/GenBank/DDBJ whole genome shotgun (WGS) entry which is preliminary data.</text>
</comment>
<dbReference type="SUPFAM" id="SSF51735">
    <property type="entry name" value="NAD(P)-binding Rossmann-fold domains"/>
    <property type="match status" value="1"/>
</dbReference>
<dbReference type="Gene3D" id="3.40.50.720">
    <property type="entry name" value="NAD(P)-binding Rossmann-like Domain"/>
    <property type="match status" value="1"/>
</dbReference>
<dbReference type="InterPro" id="IPR036291">
    <property type="entry name" value="NAD(P)-bd_dom_sf"/>
</dbReference>
<dbReference type="Proteomes" id="UP000603904">
    <property type="component" value="Unassembled WGS sequence"/>
</dbReference>
<accession>A0ABQ4FVG4</accession>
<dbReference type="SUPFAM" id="SSF55347">
    <property type="entry name" value="Glyceraldehyde-3-phosphate dehydrogenase-like, C-terminal domain"/>
    <property type="match status" value="1"/>
</dbReference>
<feature type="domain" description="Gfo/Idh/MocA-like oxidoreductase N-terminal" evidence="2">
    <location>
        <begin position="4"/>
        <end position="95"/>
    </location>
</feature>
<protein>
    <recommendedName>
        <fullName evidence="2">Gfo/Idh/MocA-like oxidoreductase N-terminal domain-containing protein</fullName>
    </recommendedName>
</protein>
<dbReference type="PANTHER" id="PTHR43818:SF11">
    <property type="entry name" value="BCDNA.GH03377"/>
    <property type="match status" value="1"/>
</dbReference>
<keyword evidence="1" id="KW-0560">Oxidoreductase</keyword>
<dbReference type="Pfam" id="PF01408">
    <property type="entry name" value="GFO_IDH_MocA"/>
    <property type="match status" value="1"/>
</dbReference>
<evidence type="ECO:0000313" key="3">
    <source>
        <dbReference type="EMBL" id="GIH38810.1"/>
    </source>
</evidence>
<dbReference type="PANTHER" id="PTHR43818">
    <property type="entry name" value="BCDNA.GH03377"/>
    <property type="match status" value="1"/>
</dbReference>
<dbReference type="InterPro" id="IPR050463">
    <property type="entry name" value="Gfo/Idh/MocA_oxidrdct_glycsds"/>
</dbReference>
<gene>
    <name evidence="3" type="ORF">Mco01_18100</name>
</gene>
<reference evidence="3 4" key="1">
    <citation type="submission" date="2021-01" db="EMBL/GenBank/DDBJ databases">
        <title>Whole genome shotgun sequence of Microbispora corallina NBRC 16416.</title>
        <authorList>
            <person name="Komaki H."/>
            <person name="Tamura T."/>
        </authorList>
    </citation>
    <scope>NUCLEOTIDE SEQUENCE [LARGE SCALE GENOMIC DNA]</scope>
    <source>
        <strain evidence="3 4">NBRC 16416</strain>
    </source>
</reference>
<keyword evidence="4" id="KW-1185">Reference proteome</keyword>
<evidence type="ECO:0000313" key="4">
    <source>
        <dbReference type="Proteomes" id="UP000603904"/>
    </source>
</evidence>
<dbReference type="Gene3D" id="3.30.360.10">
    <property type="entry name" value="Dihydrodipicolinate Reductase, domain 2"/>
    <property type="match status" value="1"/>
</dbReference>
<dbReference type="EMBL" id="BOOC01000005">
    <property type="protein sequence ID" value="GIH38810.1"/>
    <property type="molecule type" value="Genomic_DNA"/>
</dbReference>
<evidence type="ECO:0000256" key="1">
    <source>
        <dbReference type="ARBA" id="ARBA00023002"/>
    </source>
</evidence>